<keyword evidence="4" id="KW-1185">Reference proteome</keyword>
<feature type="compositionally biased region" description="Low complexity" evidence="2">
    <location>
        <begin position="7"/>
        <end position="20"/>
    </location>
</feature>
<protein>
    <submittedName>
        <fullName evidence="3">Asp23/Gls24 family envelope stress response protein</fullName>
    </submittedName>
</protein>
<feature type="non-terminal residue" evidence="3">
    <location>
        <position position="1"/>
    </location>
</feature>
<comment type="similarity">
    <text evidence="1">Belongs to the asp23 family.</text>
</comment>
<evidence type="ECO:0000256" key="2">
    <source>
        <dbReference type="SAM" id="MobiDB-lite"/>
    </source>
</evidence>
<name>A0ABW1I604_9PSEU</name>
<accession>A0ABW1I604</accession>
<gene>
    <name evidence="3" type="ORF">ACFQH9_12620</name>
</gene>
<feature type="region of interest" description="Disordered" evidence="2">
    <location>
        <begin position="1"/>
        <end position="20"/>
    </location>
</feature>
<sequence length="147" mass="15125">AAPARPPAAVAGPPAPGTRAPAEVALPAWAPDADERGVLDIAPSVLRAIVEHATDLVPGTLHRERRVAGVEVGDAGPRARISASGDAVDVRLELTCAYPAPVRDTVAAVRAKVAEELERLAGYRVRSLAVTVSGLRGATGPAQPRIR</sequence>
<evidence type="ECO:0000313" key="4">
    <source>
        <dbReference type="Proteomes" id="UP001596119"/>
    </source>
</evidence>
<evidence type="ECO:0000313" key="3">
    <source>
        <dbReference type="EMBL" id="MFC5949116.1"/>
    </source>
</evidence>
<dbReference type="EMBL" id="JBHSQK010000027">
    <property type="protein sequence ID" value="MFC5949116.1"/>
    <property type="molecule type" value="Genomic_DNA"/>
</dbReference>
<dbReference type="InterPro" id="IPR005531">
    <property type="entry name" value="Asp23"/>
</dbReference>
<organism evidence="3 4">
    <name type="scientific">Pseudonocardia lutea</name>
    <dbReference type="NCBI Taxonomy" id="2172015"/>
    <lineage>
        <taxon>Bacteria</taxon>
        <taxon>Bacillati</taxon>
        <taxon>Actinomycetota</taxon>
        <taxon>Actinomycetes</taxon>
        <taxon>Pseudonocardiales</taxon>
        <taxon>Pseudonocardiaceae</taxon>
        <taxon>Pseudonocardia</taxon>
    </lineage>
</organism>
<evidence type="ECO:0000256" key="1">
    <source>
        <dbReference type="ARBA" id="ARBA00005721"/>
    </source>
</evidence>
<proteinExistence type="inferred from homology"/>
<dbReference type="RefSeq" id="WP_379566201.1">
    <property type="nucleotide sequence ID" value="NZ_JBHSQK010000027.1"/>
</dbReference>
<dbReference type="Proteomes" id="UP001596119">
    <property type="component" value="Unassembled WGS sequence"/>
</dbReference>
<reference evidence="4" key="1">
    <citation type="journal article" date="2019" name="Int. J. Syst. Evol. Microbiol.">
        <title>The Global Catalogue of Microorganisms (GCM) 10K type strain sequencing project: providing services to taxonomists for standard genome sequencing and annotation.</title>
        <authorList>
            <consortium name="The Broad Institute Genomics Platform"/>
            <consortium name="The Broad Institute Genome Sequencing Center for Infectious Disease"/>
            <person name="Wu L."/>
            <person name="Ma J."/>
        </authorList>
    </citation>
    <scope>NUCLEOTIDE SEQUENCE [LARGE SCALE GENOMIC DNA]</scope>
    <source>
        <strain evidence="4">CGMCC 4.7397</strain>
    </source>
</reference>
<comment type="caution">
    <text evidence="3">The sequence shown here is derived from an EMBL/GenBank/DDBJ whole genome shotgun (WGS) entry which is preliminary data.</text>
</comment>
<dbReference type="Pfam" id="PF03780">
    <property type="entry name" value="Asp23"/>
    <property type="match status" value="1"/>
</dbReference>